<dbReference type="PANTHER" id="PTHR24366:SF170">
    <property type="entry name" value="RE50361P"/>
    <property type="match status" value="1"/>
</dbReference>
<feature type="region of interest" description="Disordered" evidence="3">
    <location>
        <begin position="722"/>
        <end position="788"/>
    </location>
</feature>
<reference evidence="5" key="2">
    <citation type="journal article" date="2023" name="BMC Genomics">
        <title>Pest status, molecular evolution, and epigenetic factors derived from the genome assembly of Frankliniella fusca, a thysanopteran phytovirus vector.</title>
        <authorList>
            <person name="Catto M.A."/>
            <person name="Labadie P.E."/>
            <person name="Jacobson A.L."/>
            <person name="Kennedy G.G."/>
            <person name="Srinivasan R."/>
            <person name="Hunt B.G."/>
        </authorList>
    </citation>
    <scope>NUCLEOTIDE SEQUENCE</scope>
    <source>
        <strain evidence="5">PL_HMW_Pooled</strain>
    </source>
</reference>
<dbReference type="InterPro" id="IPR032675">
    <property type="entry name" value="LRR_dom_sf"/>
</dbReference>
<gene>
    <name evidence="5" type="ORF">KUF71_004878</name>
</gene>
<evidence type="ECO:0000256" key="4">
    <source>
        <dbReference type="SAM" id="Phobius"/>
    </source>
</evidence>
<dbReference type="FunFam" id="3.80.10.10:FF:001164">
    <property type="entry name" value="GH01279p"/>
    <property type="match status" value="1"/>
</dbReference>
<dbReference type="AlphaFoldDB" id="A0AAE1I036"/>
<keyword evidence="4" id="KW-0812">Transmembrane</keyword>
<proteinExistence type="predicted"/>
<organism evidence="5 6">
    <name type="scientific">Frankliniella fusca</name>
    <dbReference type="NCBI Taxonomy" id="407009"/>
    <lineage>
        <taxon>Eukaryota</taxon>
        <taxon>Metazoa</taxon>
        <taxon>Ecdysozoa</taxon>
        <taxon>Arthropoda</taxon>
        <taxon>Hexapoda</taxon>
        <taxon>Insecta</taxon>
        <taxon>Pterygota</taxon>
        <taxon>Neoptera</taxon>
        <taxon>Paraneoptera</taxon>
        <taxon>Thysanoptera</taxon>
        <taxon>Terebrantia</taxon>
        <taxon>Thripoidea</taxon>
        <taxon>Thripidae</taxon>
        <taxon>Frankliniella</taxon>
    </lineage>
</organism>
<dbReference type="Pfam" id="PF13855">
    <property type="entry name" value="LRR_8"/>
    <property type="match status" value="4"/>
</dbReference>
<feature type="compositionally biased region" description="Acidic residues" evidence="3">
    <location>
        <begin position="725"/>
        <end position="745"/>
    </location>
</feature>
<dbReference type="PANTHER" id="PTHR24366">
    <property type="entry name" value="IG(IMMUNOGLOBULIN) AND LRR(LEUCINE RICH REPEAT) DOMAINS"/>
    <property type="match status" value="1"/>
</dbReference>
<evidence type="ECO:0000256" key="2">
    <source>
        <dbReference type="ARBA" id="ARBA00022737"/>
    </source>
</evidence>
<keyword evidence="2" id="KW-0677">Repeat</keyword>
<accession>A0AAE1I036</accession>
<dbReference type="SMART" id="SM00369">
    <property type="entry name" value="LRR_TYP"/>
    <property type="match status" value="13"/>
</dbReference>
<dbReference type="SUPFAM" id="SSF52058">
    <property type="entry name" value="L domain-like"/>
    <property type="match status" value="2"/>
</dbReference>
<dbReference type="Gene3D" id="3.80.10.10">
    <property type="entry name" value="Ribonuclease Inhibitor"/>
    <property type="match status" value="4"/>
</dbReference>
<evidence type="ECO:0000313" key="5">
    <source>
        <dbReference type="EMBL" id="KAK3930144.1"/>
    </source>
</evidence>
<feature type="compositionally biased region" description="Acidic residues" evidence="3">
    <location>
        <begin position="755"/>
        <end position="777"/>
    </location>
</feature>
<feature type="compositionally biased region" description="Pro residues" evidence="3">
    <location>
        <begin position="690"/>
        <end position="699"/>
    </location>
</feature>
<evidence type="ECO:0000313" key="6">
    <source>
        <dbReference type="Proteomes" id="UP001219518"/>
    </source>
</evidence>
<dbReference type="Proteomes" id="UP001219518">
    <property type="component" value="Unassembled WGS sequence"/>
</dbReference>
<protein>
    <submittedName>
        <fullName evidence="5">Insulin-like growth factor-binding protein complex acid labile subunit</fullName>
    </submittedName>
</protein>
<feature type="compositionally biased region" description="Polar residues" evidence="3">
    <location>
        <begin position="779"/>
        <end position="788"/>
    </location>
</feature>
<keyword evidence="4" id="KW-1133">Transmembrane helix</keyword>
<dbReference type="InterPro" id="IPR003591">
    <property type="entry name" value="Leu-rich_rpt_typical-subtyp"/>
</dbReference>
<dbReference type="EMBL" id="JAHWGI010001411">
    <property type="protein sequence ID" value="KAK3930144.1"/>
    <property type="molecule type" value="Genomic_DNA"/>
</dbReference>
<dbReference type="InterPro" id="IPR001611">
    <property type="entry name" value="Leu-rich_rpt"/>
</dbReference>
<comment type="caution">
    <text evidence="5">The sequence shown here is derived from an EMBL/GenBank/DDBJ whole genome shotgun (WGS) entry which is preliminary data.</text>
</comment>
<dbReference type="PROSITE" id="PS51450">
    <property type="entry name" value="LRR"/>
    <property type="match status" value="3"/>
</dbReference>
<feature type="region of interest" description="Disordered" evidence="3">
    <location>
        <begin position="682"/>
        <end position="706"/>
    </location>
</feature>
<name>A0AAE1I036_9NEOP</name>
<reference evidence="5" key="1">
    <citation type="submission" date="2021-07" db="EMBL/GenBank/DDBJ databases">
        <authorList>
            <person name="Catto M.A."/>
            <person name="Jacobson A."/>
            <person name="Kennedy G."/>
            <person name="Labadie P."/>
            <person name="Hunt B.G."/>
            <person name="Srinivasan R."/>
        </authorList>
    </citation>
    <scope>NUCLEOTIDE SEQUENCE</scope>
    <source>
        <strain evidence="5">PL_HMW_Pooled</strain>
        <tissue evidence="5">Head</tissue>
    </source>
</reference>
<keyword evidence="1" id="KW-0433">Leucine-rich repeat</keyword>
<keyword evidence="6" id="KW-1185">Reference proteome</keyword>
<sequence length="918" mass="100892">MQDPFPSLAPHPALTCCALTKVLFFFVFRSSPPEMASTGRGPTALGVLLCVACLALPLRAMTTKAPALAPAQPSSGDSIEMSEDKDLVYEDLLEHHSVVCPKPMCECRYVGSGGIMAKCSSLDFKGQRFQGVVNHFEVSDAPEFADGLFLLNNSLASLGLQFVTTVKITNSSIKGVSLTTFEGLSELYDVDLSNNHIMIPHQDLFVNNTVLRKLSLRGNPIGVAQVVENTLEKSYLLNSASLNELDLSNCGLQFLSPHVFSRMKHLERLILSGNKLMKLHPDTLSGLGELEELDLSDNNIVAIDTAMFANNTELTTLLLHNNSLTSLRGVEILGLDELDVSQNLFPAVEEDTFLGFPGLTRLNLSDNGVTRIHPRAFFPLQHLQDLDLSANDISGPLPAHLFAKCDVLETLNLSDNPNMTALPYGGFDGQFSALYQLDISYCGISSLDRNSFNGMDHLSILNLQTNKLTEIAPAVMRRLPQIVTLNLAENRLTTLDNQLFETNGFLRHLDLSGNALTSVSPSVFAGAPYLRYLDLSQNKLTSMWETQLGQLDRANLLRKLANLNVAGNQIQTLRVRDMALAGGLTVLDISENPIRCTNTKDLYNVMEWLVKRSVAPRADRKQGAVTASPGGALQKDLLHAVEGMMEERSLRVRWAAVFDTLCGAGAFDRERTKEKNSILASFAGTTAAPSPAPARPLPPRKGVTRQELEDIEVVLGKKRLTVPDDVLDEQDDSDESDDSYYDTDDSSTANSNVEDASEEEDDDDEDDEDDDDDEYDDTNLISDSNSNGTDYLAFTHRGNPYLWPVLTIGALLATTVLVVSNVVVCLVRRRRARRHARFQSPMFRQLGGLPIGGQHKVFGGIPGSFIKTKKDGGFVYKKLYEETTTPVFVPQPQPPQARTFRFPLDPSDLQSSNDPQRV</sequence>
<evidence type="ECO:0000256" key="3">
    <source>
        <dbReference type="SAM" id="MobiDB-lite"/>
    </source>
</evidence>
<keyword evidence="4" id="KW-0472">Membrane</keyword>
<feature type="transmembrane region" description="Helical" evidence="4">
    <location>
        <begin position="801"/>
        <end position="827"/>
    </location>
</feature>
<evidence type="ECO:0000256" key="1">
    <source>
        <dbReference type="ARBA" id="ARBA00022614"/>
    </source>
</evidence>